<gene>
    <name evidence="3" type="ORF">EQG79_10565</name>
</gene>
<dbReference type="PANTHER" id="PTHR14239">
    <property type="entry name" value="DUDULIN-RELATED"/>
    <property type="match status" value="1"/>
</dbReference>
<feature type="domain" description="Pyrroline-5-carboxylate reductase catalytic N-terminal" evidence="2">
    <location>
        <begin position="2"/>
        <end position="92"/>
    </location>
</feature>
<accession>A0A4Q2UM18</accession>
<evidence type="ECO:0000313" key="4">
    <source>
        <dbReference type="Proteomes" id="UP000290407"/>
    </source>
</evidence>
<dbReference type="AlphaFoldDB" id="A0A4Q2UM18"/>
<dbReference type="GO" id="GO:0016491">
    <property type="term" value="F:oxidoreductase activity"/>
    <property type="evidence" value="ECO:0007669"/>
    <property type="project" value="UniProtKB-KW"/>
</dbReference>
<dbReference type="Gene3D" id="3.40.50.720">
    <property type="entry name" value="NAD(P)-binding Rossmann-like Domain"/>
    <property type="match status" value="1"/>
</dbReference>
<dbReference type="InterPro" id="IPR028939">
    <property type="entry name" value="P5C_Rdtase_cat_N"/>
</dbReference>
<organism evidence="3 4">
    <name type="scientific">Spirosoma sordidisoli</name>
    <dbReference type="NCBI Taxonomy" id="2502893"/>
    <lineage>
        <taxon>Bacteria</taxon>
        <taxon>Pseudomonadati</taxon>
        <taxon>Bacteroidota</taxon>
        <taxon>Cytophagia</taxon>
        <taxon>Cytophagales</taxon>
        <taxon>Cytophagaceae</taxon>
        <taxon>Spirosoma</taxon>
    </lineage>
</organism>
<reference evidence="3 4" key="1">
    <citation type="submission" date="2019-01" db="EMBL/GenBank/DDBJ databases">
        <title>Spirosoma flava sp. nov., a propanil-degrading bacterium isolated from herbicide-contaminated soil.</title>
        <authorList>
            <person name="Zhang L."/>
            <person name="Jiang J.-D."/>
        </authorList>
    </citation>
    <scope>NUCLEOTIDE SEQUENCE [LARGE SCALE GENOMIC DNA]</scope>
    <source>
        <strain evidence="3 4">TY50</strain>
    </source>
</reference>
<protein>
    <submittedName>
        <fullName evidence="3">NADPH-dependent F420 reductase</fullName>
    </submittedName>
</protein>
<dbReference type="RefSeq" id="WP_129601453.1">
    <property type="nucleotide sequence ID" value="NZ_SBLB01000002.1"/>
</dbReference>
<dbReference type="InterPro" id="IPR051267">
    <property type="entry name" value="STEAP_metalloreductase"/>
</dbReference>
<keyword evidence="1" id="KW-0560">Oxidoreductase</keyword>
<name>A0A4Q2UM18_9BACT</name>
<proteinExistence type="predicted"/>
<evidence type="ECO:0000256" key="1">
    <source>
        <dbReference type="ARBA" id="ARBA00023002"/>
    </source>
</evidence>
<dbReference type="EMBL" id="SBLB01000002">
    <property type="protein sequence ID" value="RYC70296.1"/>
    <property type="molecule type" value="Genomic_DNA"/>
</dbReference>
<evidence type="ECO:0000313" key="3">
    <source>
        <dbReference type="EMBL" id="RYC70296.1"/>
    </source>
</evidence>
<dbReference type="Pfam" id="PF03807">
    <property type="entry name" value="F420_oxidored"/>
    <property type="match status" value="1"/>
</dbReference>
<dbReference type="InterPro" id="IPR036291">
    <property type="entry name" value="NAD(P)-bd_dom_sf"/>
</dbReference>
<comment type="caution">
    <text evidence="3">The sequence shown here is derived from an EMBL/GenBank/DDBJ whole genome shotgun (WGS) entry which is preliminary data.</text>
</comment>
<sequence length="206" mass="21684">MRIAIIGAGHVGGALAQRFVQVGHTVLIGAQFPLSDKSINLANQIGHDRFMSIPMAVQQSEVVVLATPAAKTLEVVNELGDTSGKVIIDAMNTGRGAGLTGFSTTTEAILAHTATTDVVKCFNTTGYENMLNPVYGEQGIDMFMAGNSDAAKATARQLAIDIGFTDCYDLGGTDAIGLLEQLAMCWIKLAMGSGYGRAIGFKIVRR</sequence>
<keyword evidence="4" id="KW-1185">Reference proteome</keyword>
<dbReference type="SUPFAM" id="SSF51735">
    <property type="entry name" value="NAD(P)-binding Rossmann-fold domains"/>
    <property type="match status" value="1"/>
</dbReference>
<evidence type="ECO:0000259" key="2">
    <source>
        <dbReference type="Pfam" id="PF03807"/>
    </source>
</evidence>
<dbReference type="Proteomes" id="UP000290407">
    <property type="component" value="Unassembled WGS sequence"/>
</dbReference>